<accession>A0A521F4Q6</accession>
<proteinExistence type="predicted"/>
<dbReference type="EMBL" id="FXTJ01000007">
    <property type="protein sequence ID" value="SMO91139.1"/>
    <property type="molecule type" value="Genomic_DNA"/>
</dbReference>
<name>A0A521F4Q6_9ACTN</name>
<evidence type="ECO:0000313" key="1">
    <source>
        <dbReference type="EMBL" id="SMO91139.1"/>
    </source>
</evidence>
<dbReference type="AlphaFoldDB" id="A0A521F4Q6"/>
<protein>
    <submittedName>
        <fullName evidence="1">Uncharacterized protein</fullName>
    </submittedName>
</protein>
<organism evidence="1 2">
    <name type="scientific">Geodermatophilus aquaeductus</name>
    <dbReference type="NCBI Taxonomy" id="1564161"/>
    <lineage>
        <taxon>Bacteria</taxon>
        <taxon>Bacillati</taxon>
        <taxon>Actinomycetota</taxon>
        <taxon>Actinomycetes</taxon>
        <taxon>Geodermatophilales</taxon>
        <taxon>Geodermatophilaceae</taxon>
        <taxon>Geodermatophilus</taxon>
    </lineage>
</organism>
<reference evidence="1 2" key="1">
    <citation type="submission" date="2017-05" db="EMBL/GenBank/DDBJ databases">
        <authorList>
            <person name="Varghese N."/>
            <person name="Submissions S."/>
        </authorList>
    </citation>
    <scope>NUCLEOTIDE SEQUENCE [LARGE SCALE GENOMIC DNA]</scope>
    <source>
        <strain evidence="1 2">DSM 46834</strain>
    </source>
</reference>
<keyword evidence="2" id="KW-1185">Reference proteome</keyword>
<gene>
    <name evidence="1" type="ORF">SAMN06273567_10715</name>
</gene>
<sequence>MTSWWRRYDEPRQVEVRHDDGRWIPGLASGWTFAEGGWRCHVTYTAAVGSTFLRAVDPDHVREIAPRSARCGAP</sequence>
<evidence type="ECO:0000313" key="2">
    <source>
        <dbReference type="Proteomes" id="UP000317484"/>
    </source>
</evidence>
<dbReference type="Proteomes" id="UP000317484">
    <property type="component" value="Unassembled WGS sequence"/>
</dbReference>
<dbReference type="RefSeq" id="WP_142459656.1">
    <property type="nucleotide sequence ID" value="NZ_FXTJ01000007.1"/>
</dbReference>